<organism evidence="1 2">
    <name type="scientific">Yoonia maritima</name>
    <dbReference type="NCBI Taxonomy" id="1435347"/>
    <lineage>
        <taxon>Bacteria</taxon>
        <taxon>Pseudomonadati</taxon>
        <taxon>Pseudomonadota</taxon>
        <taxon>Alphaproteobacteria</taxon>
        <taxon>Rhodobacterales</taxon>
        <taxon>Paracoccaceae</taxon>
        <taxon>Yoonia</taxon>
    </lineage>
</organism>
<comment type="caution">
    <text evidence="1">The sequence shown here is derived from an EMBL/GenBank/DDBJ whole genome shotgun (WGS) entry which is preliminary data.</text>
</comment>
<name>A0A2T0VW80_9RHOB</name>
<dbReference type="EMBL" id="PVTP01000010">
    <property type="protein sequence ID" value="PRY76021.1"/>
    <property type="molecule type" value="Genomic_DNA"/>
</dbReference>
<evidence type="ECO:0000313" key="2">
    <source>
        <dbReference type="Proteomes" id="UP000238007"/>
    </source>
</evidence>
<gene>
    <name evidence="1" type="ORF">CLV80_110107</name>
</gene>
<dbReference type="RefSeq" id="WP_165793390.1">
    <property type="nucleotide sequence ID" value="NZ_PVTP01000010.1"/>
</dbReference>
<accession>A0A2T0VW80</accession>
<proteinExistence type="predicted"/>
<reference evidence="1 2" key="1">
    <citation type="submission" date="2018-03" db="EMBL/GenBank/DDBJ databases">
        <title>Genomic Encyclopedia of Archaeal and Bacterial Type Strains, Phase II (KMG-II): from individual species to whole genera.</title>
        <authorList>
            <person name="Goeker M."/>
        </authorList>
    </citation>
    <scope>NUCLEOTIDE SEQUENCE [LARGE SCALE GENOMIC DNA]</scope>
    <source>
        <strain evidence="1 2">DSM 101533</strain>
    </source>
</reference>
<dbReference type="AlphaFoldDB" id="A0A2T0VW80"/>
<keyword evidence="2" id="KW-1185">Reference proteome</keyword>
<dbReference type="Proteomes" id="UP000238007">
    <property type="component" value="Unassembled WGS sequence"/>
</dbReference>
<sequence length="58" mass="6631">MADDRKTGQYFALLEEHSTDETIAQLGRNDDVTSHERFPDVEDILDRLAVNVRAAEKK</sequence>
<protein>
    <submittedName>
        <fullName evidence="1">Uncharacterized protein</fullName>
    </submittedName>
</protein>
<evidence type="ECO:0000313" key="1">
    <source>
        <dbReference type="EMBL" id="PRY76021.1"/>
    </source>
</evidence>